<feature type="transmembrane region" description="Helical" evidence="2">
    <location>
        <begin position="161"/>
        <end position="186"/>
    </location>
</feature>
<organism evidence="3 4">
    <name type="scientific">Cylindrobasidium torrendii FP15055 ss-10</name>
    <dbReference type="NCBI Taxonomy" id="1314674"/>
    <lineage>
        <taxon>Eukaryota</taxon>
        <taxon>Fungi</taxon>
        <taxon>Dikarya</taxon>
        <taxon>Basidiomycota</taxon>
        <taxon>Agaricomycotina</taxon>
        <taxon>Agaricomycetes</taxon>
        <taxon>Agaricomycetidae</taxon>
        <taxon>Agaricales</taxon>
        <taxon>Marasmiineae</taxon>
        <taxon>Physalacriaceae</taxon>
        <taxon>Cylindrobasidium</taxon>
    </lineage>
</organism>
<evidence type="ECO:0000313" key="3">
    <source>
        <dbReference type="EMBL" id="KIY67196.1"/>
    </source>
</evidence>
<gene>
    <name evidence="3" type="ORF">CYLTODRAFT_490831</name>
</gene>
<reference evidence="3 4" key="1">
    <citation type="journal article" date="2015" name="Fungal Genet. Biol.">
        <title>Evolution of novel wood decay mechanisms in Agaricales revealed by the genome sequences of Fistulina hepatica and Cylindrobasidium torrendii.</title>
        <authorList>
            <person name="Floudas D."/>
            <person name="Held B.W."/>
            <person name="Riley R."/>
            <person name="Nagy L.G."/>
            <person name="Koehler G."/>
            <person name="Ransdell A.S."/>
            <person name="Younus H."/>
            <person name="Chow J."/>
            <person name="Chiniquy J."/>
            <person name="Lipzen A."/>
            <person name="Tritt A."/>
            <person name="Sun H."/>
            <person name="Haridas S."/>
            <person name="LaButti K."/>
            <person name="Ohm R.A."/>
            <person name="Kues U."/>
            <person name="Blanchette R.A."/>
            <person name="Grigoriev I.V."/>
            <person name="Minto R.E."/>
            <person name="Hibbett D.S."/>
        </authorList>
    </citation>
    <scope>NUCLEOTIDE SEQUENCE [LARGE SCALE GENOMIC DNA]</scope>
    <source>
        <strain evidence="3 4">FP15055 ss-10</strain>
    </source>
</reference>
<accession>A0A0D7BCE2</accession>
<feature type="compositionally biased region" description="Polar residues" evidence="1">
    <location>
        <begin position="442"/>
        <end position="458"/>
    </location>
</feature>
<keyword evidence="2" id="KW-0812">Transmembrane</keyword>
<feature type="compositionally biased region" description="Low complexity" evidence="1">
    <location>
        <begin position="311"/>
        <end position="320"/>
    </location>
</feature>
<feature type="region of interest" description="Disordered" evidence="1">
    <location>
        <begin position="43"/>
        <end position="70"/>
    </location>
</feature>
<feature type="compositionally biased region" description="Basic and acidic residues" evidence="1">
    <location>
        <begin position="531"/>
        <end position="551"/>
    </location>
</feature>
<feature type="region of interest" description="Disordered" evidence="1">
    <location>
        <begin position="439"/>
        <end position="458"/>
    </location>
</feature>
<protein>
    <submittedName>
        <fullName evidence="3">Uncharacterized protein</fullName>
    </submittedName>
</protein>
<sequence length="551" mass="60428">MAALYLHNAIFSQGIAPPSNGVNWSSPTVRALDEPVQVADEEAAPIPHPDGCTEDGNNGQPTGQDKERNTRRRLRLLRRAQRMGELVSGGWIVYTATRYFVRFTRATGTTLEILNVVLGVSSLLSLGFLLAHIVLSLPWFRRQLLETTAPIALHRFYRIILSLRLIATVFLVVPAVANFVVTFIWLRNSVDCAGAYDVDIIWGPAVRPCRWNKAGWIGMSVIRLVLTTVVVICYSLPAWAYVRTRHPSLALRKTERKKKRRPQSIQRPLMGRALTRTPSATAFPGRDLASSHTSSTLRQPSTSSTNEKTRSPSTSTSRSTLHPIATPPSASVPLPNMGDENELQNFADRFRALVGQISWEADEAARFAIPDETEATSAPPWPHHPSLAAGPYGLGSNNPYALFIDPYGHNELGHQYPPDEHIAILGGYVRRMPTIESLGSREASTSLSRSRGNTAGSMSFSESGIISRGNSLYLPGDMALPMAAGEPDALSMQELGYVESPLQEHPHGTGVTGFTSHSSLSYYTAVATPIDEGHENDSGHYENEKETHGRH</sequence>
<feature type="region of interest" description="Disordered" evidence="1">
    <location>
        <begin position="529"/>
        <end position="551"/>
    </location>
</feature>
<feature type="region of interest" description="Disordered" evidence="1">
    <location>
        <begin position="252"/>
        <end position="271"/>
    </location>
</feature>
<keyword evidence="2" id="KW-0472">Membrane</keyword>
<feature type="transmembrane region" description="Helical" evidence="2">
    <location>
        <begin position="221"/>
        <end position="242"/>
    </location>
</feature>
<dbReference type="Proteomes" id="UP000054007">
    <property type="component" value="Unassembled WGS sequence"/>
</dbReference>
<keyword evidence="4" id="KW-1185">Reference proteome</keyword>
<dbReference type="EMBL" id="KN880532">
    <property type="protein sequence ID" value="KIY67196.1"/>
    <property type="molecule type" value="Genomic_DNA"/>
</dbReference>
<proteinExistence type="predicted"/>
<name>A0A0D7BCE2_9AGAR</name>
<evidence type="ECO:0000256" key="1">
    <source>
        <dbReference type="SAM" id="MobiDB-lite"/>
    </source>
</evidence>
<feature type="region of interest" description="Disordered" evidence="1">
    <location>
        <begin position="279"/>
        <end position="340"/>
    </location>
</feature>
<feature type="compositionally biased region" description="Polar residues" evidence="1">
    <location>
        <begin position="290"/>
        <end position="306"/>
    </location>
</feature>
<dbReference type="AlphaFoldDB" id="A0A0D7BCE2"/>
<evidence type="ECO:0000256" key="2">
    <source>
        <dbReference type="SAM" id="Phobius"/>
    </source>
</evidence>
<evidence type="ECO:0000313" key="4">
    <source>
        <dbReference type="Proteomes" id="UP000054007"/>
    </source>
</evidence>
<feature type="transmembrane region" description="Helical" evidence="2">
    <location>
        <begin position="113"/>
        <end position="140"/>
    </location>
</feature>
<keyword evidence="2" id="KW-1133">Transmembrane helix</keyword>
<dbReference type="OrthoDB" id="3222669at2759"/>
<dbReference type="STRING" id="1314674.A0A0D7BCE2"/>